<reference evidence="2 3" key="1">
    <citation type="journal article" date="2014" name="World J. Microbiol. Biotechnol.">
        <title>Biodiversity and physiological characteristics of Antarctic and Arctic lichens-associated bacteria.</title>
        <authorList>
            <person name="Lee Y.M."/>
            <person name="Kim E.H."/>
            <person name="Lee H.K."/>
            <person name="Hong S.G."/>
        </authorList>
    </citation>
    <scope>NUCLEOTIDE SEQUENCE [LARGE SCALE GENOMIC DNA]</scope>
    <source>
        <strain evidence="2 3">PAMC 26569</strain>
        <plasmid evidence="2">unnamed6</plasmid>
    </source>
</reference>
<evidence type="ECO:0000313" key="2">
    <source>
        <dbReference type="EMBL" id="QKE93971.1"/>
    </source>
</evidence>
<evidence type="ECO:0000313" key="3">
    <source>
        <dbReference type="Proteomes" id="UP000500767"/>
    </source>
</evidence>
<name>A0A6M8I289_9PROT</name>
<sequence>MNENPFSQGAPGGNERAPPEVDNSAQWRRLEQTIMEARERFGNLPADELQAILDEAVMTSRQA</sequence>
<dbReference type="Proteomes" id="UP000500767">
    <property type="component" value="Plasmid unnamed6"/>
</dbReference>
<evidence type="ECO:0000256" key="1">
    <source>
        <dbReference type="SAM" id="MobiDB-lite"/>
    </source>
</evidence>
<geneLocation type="plasmid" evidence="2 3">
    <name>unnamed6</name>
</geneLocation>
<organism evidence="2 3">
    <name type="scientific">Lichenicola cladoniae</name>
    <dbReference type="NCBI Taxonomy" id="1484109"/>
    <lineage>
        <taxon>Bacteria</taxon>
        <taxon>Pseudomonadati</taxon>
        <taxon>Pseudomonadota</taxon>
        <taxon>Alphaproteobacteria</taxon>
        <taxon>Acetobacterales</taxon>
        <taxon>Acetobacteraceae</taxon>
        <taxon>Lichenicola</taxon>
    </lineage>
</organism>
<gene>
    <name evidence="2" type="ORF">HN018_28020</name>
</gene>
<proteinExistence type="predicted"/>
<accession>A0A6M8I289</accession>
<dbReference type="EMBL" id="CP053713">
    <property type="protein sequence ID" value="QKE93971.1"/>
    <property type="molecule type" value="Genomic_DNA"/>
</dbReference>
<keyword evidence="2" id="KW-0614">Plasmid</keyword>
<keyword evidence="3" id="KW-1185">Reference proteome</keyword>
<dbReference type="RefSeq" id="WP_171837205.1">
    <property type="nucleotide sequence ID" value="NZ_CP053713.1"/>
</dbReference>
<dbReference type="AlphaFoldDB" id="A0A6M8I289"/>
<protein>
    <submittedName>
        <fullName evidence="2">Uncharacterized protein</fullName>
    </submittedName>
</protein>
<dbReference type="KEGG" id="lck:HN018_28020"/>
<feature type="region of interest" description="Disordered" evidence="1">
    <location>
        <begin position="1"/>
        <end position="26"/>
    </location>
</feature>